<keyword evidence="2" id="KW-1185">Reference proteome</keyword>
<evidence type="ECO:0000313" key="2">
    <source>
        <dbReference type="Proteomes" id="UP000092993"/>
    </source>
</evidence>
<sequence>MSAQSAASSPLDLRTFSDAHSHLLSLLSPTSLPCLPFSRISSSPNASHTSFLSSPIFIVSRSSSTTTCWVHTSHCHRPFGLVHTSPIASLARHPQLRSVALFVSVVSHLHRLPLIVDDDVLRYIPRTVIARLAWYIPHQSRLLLVTHSFAQSHSSFLSSPIFIVSRSSSTTTC</sequence>
<dbReference type="Proteomes" id="UP000092993">
    <property type="component" value="Unassembled WGS sequence"/>
</dbReference>
<protein>
    <submittedName>
        <fullName evidence="1">Uncharacterized protein</fullName>
    </submittedName>
</protein>
<comment type="caution">
    <text evidence="1">The sequence shown here is derived from an EMBL/GenBank/DDBJ whole genome shotgun (WGS) entry which is preliminary data.</text>
</comment>
<gene>
    <name evidence="1" type="ORF">A0H81_10356</name>
</gene>
<evidence type="ECO:0000313" key="1">
    <source>
        <dbReference type="EMBL" id="OBZ69751.1"/>
    </source>
</evidence>
<organism evidence="1 2">
    <name type="scientific">Grifola frondosa</name>
    <name type="common">Maitake</name>
    <name type="synonym">Polyporus frondosus</name>
    <dbReference type="NCBI Taxonomy" id="5627"/>
    <lineage>
        <taxon>Eukaryota</taxon>
        <taxon>Fungi</taxon>
        <taxon>Dikarya</taxon>
        <taxon>Basidiomycota</taxon>
        <taxon>Agaricomycotina</taxon>
        <taxon>Agaricomycetes</taxon>
        <taxon>Polyporales</taxon>
        <taxon>Grifolaceae</taxon>
        <taxon>Grifola</taxon>
    </lineage>
</organism>
<proteinExistence type="predicted"/>
<name>A0A1C7LYI3_GRIFR</name>
<dbReference type="AlphaFoldDB" id="A0A1C7LYI3"/>
<accession>A0A1C7LYI3</accession>
<dbReference type="EMBL" id="LUGG01000015">
    <property type="protein sequence ID" value="OBZ69751.1"/>
    <property type="molecule type" value="Genomic_DNA"/>
</dbReference>
<reference evidence="1 2" key="1">
    <citation type="submission" date="2016-03" db="EMBL/GenBank/DDBJ databases">
        <title>Whole genome sequencing of Grifola frondosa 9006-11.</title>
        <authorList>
            <person name="Min B."/>
            <person name="Park H."/>
            <person name="Kim J.-G."/>
            <person name="Cho H."/>
            <person name="Oh Y.-L."/>
            <person name="Kong W.-S."/>
            <person name="Choi I.-G."/>
        </authorList>
    </citation>
    <scope>NUCLEOTIDE SEQUENCE [LARGE SCALE GENOMIC DNA]</scope>
    <source>
        <strain evidence="1 2">9006-11</strain>
    </source>
</reference>